<name>A0A4Y9ZTM3_9AGAM</name>
<dbReference type="AlphaFoldDB" id="A0A4Y9ZTM3"/>
<dbReference type="Proteomes" id="UP000298061">
    <property type="component" value="Unassembled WGS sequence"/>
</dbReference>
<sequence>MSSALAPILAVYEHTLQPIGALSWLGAPVSALDVLGAARLALVLRQLREGFHGEYLRGTADGDSSGRPGKGRTLTERRARARDVATTLVMVYGGEAVVAPWLGIQPSFMISGAVPATFVGVHALVELIPAVPAMSLYNEVPAALVDAFTRALLLCDFIPKVVTRHASPAVSNSPWTLLLTALITANAGPFFTSAFSLLHPTPINLTTPPELLPYGWTATDLWIARW</sequence>
<comment type="caution">
    <text evidence="2">The sequence shown here is derived from an EMBL/GenBank/DDBJ whole genome shotgun (WGS) entry which is preliminary data.</text>
</comment>
<accession>A0A4Y9ZTM3</accession>
<dbReference type="OrthoDB" id="3192156at2759"/>
<proteinExistence type="predicted"/>
<evidence type="ECO:0000256" key="1">
    <source>
        <dbReference type="SAM" id="MobiDB-lite"/>
    </source>
</evidence>
<gene>
    <name evidence="2" type="ORF">EWM64_g5856</name>
</gene>
<keyword evidence="3" id="KW-1185">Reference proteome</keyword>
<protein>
    <submittedName>
        <fullName evidence="2">Uncharacterized protein</fullName>
    </submittedName>
</protein>
<feature type="region of interest" description="Disordered" evidence="1">
    <location>
        <begin position="58"/>
        <end position="77"/>
    </location>
</feature>
<organism evidence="2 3">
    <name type="scientific">Hericium alpestre</name>
    <dbReference type="NCBI Taxonomy" id="135208"/>
    <lineage>
        <taxon>Eukaryota</taxon>
        <taxon>Fungi</taxon>
        <taxon>Dikarya</taxon>
        <taxon>Basidiomycota</taxon>
        <taxon>Agaricomycotina</taxon>
        <taxon>Agaricomycetes</taxon>
        <taxon>Russulales</taxon>
        <taxon>Hericiaceae</taxon>
        <taxon>Hericium</taxon>
    </lineage>
</organism>
<dbReference type="EMBL" id="SFCI01000738">
    <property type="protein sequence ID" value="TFY78152.1"/>
    <property type="molecule type" value="Genomic_DNA"/>
</dbReference>
<evidence type="ECO:0000313" key="3">
    <source>
        <dbReference type="Proteomes" id="UP000298061"/>
    </source>
</evidence>
<evidence type="ECO:0000313" key="2">
    <source>
        <dbReference type="EMBL" id="TFY78152.1"/>
    </source>
</evidence>
<reference evidence="2 3" key="1">
    <citation type="submission" date="2019-02" db="EMBL/GenBank/DDBJ databases">
        <title>Genome sequencing of the rare red list fungi Hericium alpestre (H. flagellum).</title>
        <authorList>
            <person name="Buettner E."/>
            <person name="Kellner H."/>
        </authorList>
    </citation>
    <scope>NUCLEOTIDE SEQUENCE [LARGE SCALE GENOMIC DNA]</scope>
    <source>
        <strain evidence="2 3">DSM 108284</strain>
    </source>
</reference>